<dbReference type="Proteomes" id="UP000243006">
    <property type="component" value="Unassembled WGS sequence"/>
</dbReference>
<dbReference type="CDD" id="cd00176">
    <property type="entry name" value="SPEC"/>
    <property type="match status" value="1"/>
</dbReference>
<protein>
    <submittedName>
        <fullName evidence="2">Spectrin repeat-containing domain protein</fullName>
    </submittedName>
</protein>
<evidence type="ECO:0000256" key="1">
    <source>
        <dbReference type="ARBA" id="ARBA00022737"/>
    </source>
</evidence>
<proteinExistence type="predicted"/>
<dbReference type="Gene3D" id="1.20.58.60">
    <property type="match status" value="3"/>
</dbReference>
<dbReference type="AlphaFoldDB" id="A0A1Y3ENH6"/>
<feature type="non-terminal residue" evidence="2">
    <location>
        <position position="252"/>
    </location>
</feature>
<sequence length="252" mass="29574">MSILRDVDALAQEFSEIEAILRMRDTGKHLIGVEDLQQKHNLVESQLLTCGGRLKTIVADTQRYSRCKEVEFEVLQTKVAELQHYYDNLLQWAQMRKLALEKANELFRFLEDVEEEDKWLLEKSRFCITLCLETEMQAHWVRTKKVMAVGEQLLLNTFPDAKEDVQNGLKNLQFRWDELRQLISVLGRYVNEARQINQYFQEANEAESWIRERMPLVSSEDAGKDESSAQALLLRHSRLEEEIKAYSGDIHR</sequence>
<dbReference type="EMBL" id="LVZM01006136">
    <property type="protein sequence ID" value="OUC46702.1"/>
    <property type="molecule type" value="Genomic_DNA"/>
</dbReference>
<dbReference type="Pfam" id="PF00435">
    <property type="entry name" value="Spectrin"/>
    <property type="match status" value="2"/>
</dbReference>
<dbReference type="InterPro" id="IPR002017">
    <property type="entry name" value="Spectrin_repeat"/>
</dbReference>
<evidence type="ECO:0000313" key="2">
    <source>
        <dbReference type="EMBL" id="OUC46702.1"/>
    </source>
</evidence>
<comment type="caution">
    <text evidence="2">The sequence shown here is derived from an EMBL/GenBank/DDBJ whole genome shotgun (WGS) entry which is preliminary data.</text>
</comment>
<organism evidence="2 3">
    <name type="scientific">Trichinella nativa</name>
    <dbReference type="NCBI Taxonomy" id="6335"/>
    <lineage>
        <taxon>Eukaryota</taxon>
        <taxon>Metazoa</taxon>
        <taxon>Ecdysozoa</taxon>
        <taxon>Nematoda</taxon>
        <taxon>Enoplea</taxon>
        <taxon>Dorylaimia</taxon>
        <taxon>Trichinellida</taxon>
        <taxon>Trichinellidae</taxon>
        <taxon>Trichinella</taxon>
    </lineage>
</organism>
<dbReference type="SUPFAM" id="SSF46966">
    <property type="entry name" value="Spectrin repeat"/>
    <property type="match status" value="2"/>
</dbReference>
<gene>
    <name evidence="2" type="ORF">D917_07522</name>
</gene>
<accession>A0A1Y3ENH6</accession>
<reference evidence="2 3" key="1">
    <citation type="submission" date="2015-04" db="EMBL/GenBank/DDBJ databases">
        <title>Draft genome of the roundworm Trichinella nativa.</title>
        <authorList>
            <person name="Mitreva M."/>
        </authorList>
    </citation>
    <scope>NUCLEOTIDE SEQUENCE [LARGE SCALE GENOMIC DNA]</scope>
    <source>
        <strain evidence="2 3">ISS45</strain>
    </source>
</reference>
<dbReference type="PANTHER" id="PTHR11915">
    <property type="entry name" value="SPECTRIN/FILAMIN RELATED CYTOSKELETAL PROTEIN"/>
    <property type="match status" value="1"/>
</dbReference>
<dbReference type="SMART" id="SM00150">
    <property type="entry name" value="SPEC"/>
    <property type="match status" value="2"/>
</dbReference>
<dbReference type="InterPro" id="IPR018159">
    <property type="entry name" value="Spectrin/alpha-actinin"/>
</dbReference>
<evidence type="ECO:0000313" key="3">
    <source>
        <dbReference type="Proteomes" id="UP000243006"/>
    </source>
</evidence>
<name>A0A1Y3ENH6_9BILA</name>
<keyword evidence="1" id="KW-0677">Repeat</keyword>